<accession>A0A1H9HVH4</accession>
<organism evidence="3 4">
    <name type="scientific">Azotobacter beijerinckii</name>
    <dbReference type="NCBI Taxonomy" id="170623"/>
    <lineage>
        <taxon>Bacteria</taxon>
        <taxon>Pseudomonadati</taxon>
        <taxon>Pseudomonadota</taxon>
        <taxon>Gammaproteobacteria</taxon>
        <taxon>Pseudomonadales</taxon>
        <taxon>Pseudomonadaceae</taxon>
        <taxon>Azotobacter</taxon>
    </lineage>
</organism>
<proteinExistence type="predicted"/>
<sequence>MKASPSIALVALLSLASVPAFAFDLNAAAQAVSTLKGEQTGAVAANDKSAQVLGLVQALSALPVTPLQMLGGTGALLGLAQSQLKGSDYAQLAESVPGIEHLTGNNALDQLGTLGGLGALGGSLGGLGGGLGGLLGKSAQPTAEQSAALEQTGELLGNVQNMQDVNQAFSSLGMDASLTGQFAPILLQFLGNQGVAGPLMQSLAGVWGVGGSAVVPGTASGSGVGTGSGSVPATTVGTGTAAGS</sequence>
<dbReference type="Pfam" id="PF11075">
    <property type="entry name" value="DUF2780"/>
    <property type="match status" value="1"/>
</dbReference>
<dbReference type="AlphaFoldDB" id="A0A1H9HVH4"/>
<dbReference type="InterPro" id="IPR021302">
    <property type="entry name" value="DUF2780_VcgC/VcgE"/>
</dbReference>
<reference evidence="3 4" key="1">
    <citation type="submission" date="2016-10" db="EMBL/GenBank/DDBJ databases">
        <authorList>
            <person name="de Groot N.N."/>
        </authorList>
    </citation>
    <scope>NUCLEOTIDE SEQUENCE [LARGE SCALE GENOMIC DNA]</scope>
    <source>
        <strain evidence="3 4">DSM 378</strain>
    </source>
</reference>
<protein>
    <recommendedName>
        <fullName evidence="5">DUF2780 domain-containing protein</fullName>
    </recommendedName>
</protein>
<feature type="signal peptide" evidence="2">
    <location>
        <begin position="1"/>
        <end position="22"/>
    </location>
</feature>
<gene>
    <name evidence="3" type="ORF">SAMN04244573_02006</name>
</gene>
<evidence type="ECO:0000256" key="1">
    <source>
        <dbReference type="SAM" id="MobiDB-lite"/>
    </source>
</evidence>
<evidence type="ECO:0000313" key="4">
    <source>
        <dbReference type="Proteomes" id="UP000199267"/>
    </source>
</evidence>
<name>A0A1H9HVH4_9GAMM</name>
<feature type="region of interest" description="Disordered" evidence="1">
    <location>
        <begin position="220"/>
        <end position="244"/>
    </location>
</feature>
<dbReference type="EMBL" id="FOFJ01000015">
    <property type="protein sequence ID" value="SEQ66278.1"/>
    <property type="molecule type" value="Genomic_DNA"/>
</dbReference>
<evidence type="ECO:0008006" key="5">
    <source>
        <dbReference type="Google" id="ProtNLM"/>
    </source>
</evidence>
<feature type="compositionally biased region" description="Low complexity" evidence="1">
    <location>
        <begin position="229"/>
        <end position="244"/>
    </location>
</feature>
<evidence type="ECO:0000256" key="2">
    <source>
        <dbReference type="SAM" id="SignalP"/>
    </source>
</evidence>
<dbReference type="RefSeq" id="WP_090621646.1">
    <property type="nucleotide sequence ID" value="NZ_FOFJ01000015.1"/>
</dbReference>
<dbReference type="Proteomes" id="UP000199267">
    <property type="component" value="Unassembled WGS sequence"/>
</dbReference>
<keyword evidence="2" id="KW-0732">Signal</keyword>
<feature type="chain" id="PRO_5011709339" description="DUF2780 domain-containing protein" evidence="2">
    <location>
        <begin position="23"/>
        <end position="244"/>
    </location>
</feature>
<evidence type="ECO:0000313" key="3">
    <source>
        <dbReference type="EMBL" id="SEQ66278.1"/>
    </source>
</evidence>